<keyword evidence="3 7" id="KW-0813">Transport</keyword>
<dbReference type="InterPro" id="IPR000425">
    <property type="entry name" value="MIP"/>
</dbReference>
<dbReference type="GO" id="GO:0015250">
    <property type="term" value="F:water channel activity"/>
    <property type="evidence" value="ECO:0007669"/>
    <property type="project" value="TreeGrafter"/>
</dbReference>
<keyword evidence="6 8" id="KW-0472">Membrane</keyword>
<evidence type="ECO:0000256" key="3">
    <source>
        <dbReference type="ARBA" id="ARBA00022448"/>
    </source>
</evidence>
<dbReference type="PANTHER" id="PTHR43829:SF9">
    <property type="entry name" value="AQUAPORIN-9"/>
    <property type="match status" value="1"/>
</dbReference>
<feature type="transmembrane region" description="Helical" evidence="8">
    <location>
        <begin position="63"/>
        <end position="87"/>
    </location>
</feature>
<comment type="caution">
    <text evidence="10">The sequence shown here is derived from an EMBL/GenBank/DDBJ whole genome shotgun (WGS) entry which is preliminary data.</text>
</comment>
<comment type="subcellular location">
    <subcellularLocation>
        <location evidence="1">Membrane</location>
        <topology evidence="1">Multi-pass membrane protein</topology>
    </subcellularLocation>
</comment>
<evidence type="ECO:0000256" key="2">
    <source>
        <dbReference type="ARBA" id="ARBA00006175"/>
    </source>
</evidence>
<dbReference type="Gene3D" id="1.20.1080.10">
    <property type="entry name" value="Glycerol uptake facilitator protein"/>
    <property type="match status" value="1"/>
</dbReference>
<comment type="similarity">
    <text evidence="2 7">Belongs to the MIP/aquaporin (TC 1.A.8) family.</text>
</comment>
<dbReference type="InterPro" id="IPR050363">
    <property type="entry name" value="MIP/Aquaporin"/>
</dbReference>
<evidence type="ECO:0000256" key="6">
    <source>
        <dbReference type="ARBA" id="ARBA00023136"/>
    </source>
</evidence>
<keyword evidence="4 7" id="KW-0812">Transmembrane</keyword>
<dbReference type="PRINTS" id="PR00783">
    <property type="entry name" value="MINTRINSICP"/>
</dbReference>
<dbReference type="Proteomes" id="UP000682733">
    <property type="component" value="Unassembled WGS sequence"/>
</dbReference>
<organism evidence="10 11">
    <name type="scientific">Didymodactylos carnosus</name>
    <dbReference type="NCBI Taxonomy" id="1234261"/>
    <lineage>
        <taxon>Eukaryota</taxon>
        <taxon>Metazoa</taxon>
        <taxon>Spiralia</taxon>
        <taxon>Gnathifera</taxon>
        <taxon>Rotifera</taxon>
        <taxon>Eurotatoria</taxon>
        <taxon>Bdelloidea</taxon>
        <taxon>Philodinida</taxon>
        <taxon>Philodinidae</taxon>
        <taxon>Didymodactylos</taxon>
    </lineage>
</organism>
<dbReference type="Proteomes" id="UP000677228">
    <property type="component" value="Unassembled WGS sequence"/>
</dbReference>
<keyword evidence="5 8" id="KW-1133">Transmembrane helix</keyword>
<dbReference type="PANTHER" id="PTHR43829">
    <property type="entry name" value="AQUAPORIN OR AQUAGLYCEROPORIN RELATED"/>
    <property type="match status" value="1"/>
</dbReference>
<dbReference type="InterPro" id="IPR023271">
    <property type="entry name" value="Aquaporin-like"/>
</dbReference>
<accession>A0A8S2REM2</accession>
<evidence type="ECO:0000313" key="10">
    <source>
        <dbReference type="EMBL" id="CAF4146656.1"/>
    </source>
</evidence>
<sequence length="167" mass="18136">MSFAVMSLAVTGPNATAGIFGTMPARNVRQQTLFFDQVLSTALLLLGLCSLSNKQNKLVSNSVIPLAVAFMITAIGAAFGFNCGFPINPARDLGPRLFAFAVGYGSEVFTVGNYYFWIPIVGPIVGGLIGAWIYMGYGRLMKIHLGEDNKQIIENRHRIDEANMSRL</sequence>
<protein>
    <submittedName>
        <fullName evidence="10">Uncharacterized protein</fullName>
    </submittedName>
</protein>
<name>A0A8S2REM2_9BILA</name>
<feature type="transmembrane region" description="Helical" evidence="8">
    <location>
        <begin position="33"/>
        <end position="51"/>
    </location>
</feature>
<evidence type="ECO:0000256" key="4">
    <source>
        <dbReference type="ARBA" id="ARBA00022692"/>
    </source>
</evidence>
<dbReference type="AlphaFoldDB" id="A0A8S2REM2"/>
<dbReference type="GO" id="GO:0015254">
    <property type="term" value="F:glycerol channel activity"/>
    <property type="evidence" value="ECO:0007669"/>
    <property type="project" value="TreeGrafter"/>
</dbReference>
<evidence type="ECO:0000313" key="11">
    <source>
        <dbReference type="Proteomes" id="UP000682733"/>
    </source>
</evidence>
<dbReference type="GO" id="GO:0016323">
    <property type="term" value="C:basolateral plasma membrane"/>
    <property type="evidence" value="ECO:0007669"/>
    <property type="project" value="TreeGrafter"/>
</dbReference>
<evidence type="ECO:0000256" key="8">
    <source>
        <dbReference type="SAM" id="Phobius"/>
    </source>
</evidence>
<gene>
    <name evidence="9" type="ORF">OVA965_LOCUS30084</name>
    <name evidence="10" type="ORF">TMI583_LOCUS30879</name>
</gene>
<proteinExistence type="inferred from homology"/>
<dbReference type="EMBL" id="CAJOBA010043265">
    <property type="protein sequence ID" value="CAF4146656.1"/>
    <property type="molecule type" value="Genomic_DNA"/>
</dbReference>
<feature type="transmembrane region" description="Helical" evidence="8">
    <location>
        <begin position="114"/>
        <end position="135"/>
    </location>
</feature>
<dbReference type="Pfam" id="PF00230">
    <property type="entry name" value="MIP"/>
    <property type="match status" value="1"/>
</dbReference>
<dbReference type="SUPFAM" id="SSF81338">
    <property type="entry name" value="Aquaporin-like"/>
    <property type="match status" value="1"/>
</dbReference>
<evidence type="ECO:0000313" key="9">
    <source>
        <dbReference type="EMBL" id="CAF1335354.1"/>
    </source>
</evidence>
<evidence type="ECO:0000256" key="1">
    <source>
        <dbReference type="ARBA" id="ARBA00004141"/>
    </source>
</evidence>
<reference evidence="10" key="1">
    <citation type="submission" date="2021-02" db="EMBL/GenBank/DDBJ databases">
        <authorList>
            <person name="Nowell W R."/>
        </authorList>
    </citation>
    <scope>NUCLEOTIDE SEQUENCE</scope>
</reference>
<dbReference type="EMBL" id="CAJNOK010021641">
    <property type="protein sequence ID" value="CAF1335354.1"/>
    <property type="molecule type" value="Genomic_DNA"/>
</dbReference>
<evidence type="ECO:0000256" key="7">
    <source>
        <dbReference type="RuleBase" id="RU000477"/>
    </source>
</evidence>
<evidence type="ECO:0000256" key="5">
    <source>
        <dbReference type="ARBA" id="ARBA00022989"/>
    </source>
</evidence>